<dbReference type="PANTHER" id="PTHR42879">
    <property type="entry name" value="3-OXOACYL-(ACYL-CARRIER-PROTEIN) REDUCTASE"/>
    <property type="match status" value="1"/>
</dbReference>
<proteinExistence type="inferred from homology"/>
<dbReference type="RefSeq" id="WP_165403745.1">
    <property type="nucleotide sequence ID" value="NZ_CP036250.1"/>
</dbReference>
<dbReference type="GO" id="GO:0016491">
    <property type="term" value="F:oxidoreductase activity"/>
    <property type="evidence" value="ECO:0007669"/>
    <property type="project" value="UniProtKB-KW"/>
</dbReference>
<dbReference type="EMBL" id="BMHA01000001">
    <property type="protein sequence ID" value="GGI02457.1"/>
    <property type="molecule type" value="Genomic_DNA"/>
</dbReference>
<gene>
    <name evidence="4" type="ORF">GCM10011354_00420</name>
</gene>
<dbReference type="InterPro" id="IPR057326">
    <property type="entry name" value="KR_dom"/>
</dbReference>
<evidence type="ECO:0000313" key="5">
    <source>
        <dbReference type="Proteomes" id="UP000650511"/>
    </source>
</evidence>
<protein>
    <submittedName>
        <fullName evidence="4">Short-chain dehydrogenase</fullName>
    </submittedName>
</protein>
<dbReference type="Proteomes" id="UP000650511">
    <property type="component" value="Unassembled WGS sequence"/>
</dbReference>
<reference evidence="4" key="1">
    <citation type="journal article" date="2014" name="Int. J. Syst. Evol. Microbiol.">
        <title>Complete genome sequence of Corynebacterium casei LMG S-19264T (=DSM 44701T), isolated from a smear-ripened cheese.</title>
        <authorList>
            <consortium name="US DOE Joint Genome Institute (JGI-PGF)"/>
            <person name="Walter F."/>
            <person name="Albersmeier A."/>
            <person name="Kalinowski J."/>
            <person name="Ruckert C."/>
        </authorList>
    </citation>
    <scope>NUCLEOTIDE SEQUENCE</scope>
    <source>
        <strain evidence="4">CGMCC 1.14988</strain>
    </source>
</reference>
<dbReference type="InterPro" id="IPR050259">
    <property type="entry name" value="SDR"/>
</dbReference>
<comment type="similarity">
    <text evidence="1">Belongs to the short-chain dehydrogenases/reductases (SDR) family.</text>
</comment>
<evidence type="ECO:0000259" key="3">
    <source>
        <dbReference type="SMART" id="SM00822"/>
    </source>
</evidence>
<dbReference type="PRINTS" id="PR00081">
    <property type="entry name" value="GDHRDH"/>
</dbReference>
<comment type="caution">
    <text evidence="4">The sequence shown here is derived from an EMBL/GenBank/DDBJ whole genome shotgun (WGS) entry which is preliminary data.</text>
</comment>
<dbReference type="FunFam" id="3.40.50.720:FF:000084">
    <property type="entry name" value="Short-chain dehydrogenase reductase"/>
    <property type="match status" value="1"/>
</dbReference>
<name>A0A8J3ESW6_9ACTN</name>
<dbReference type="SUPFAM" id="SSF51735">
    <property type="entry name" value="NAD(P)-binding Rossmann-fold domains"/>
    <property type="match status" value="1"/>
</dbReference>
<sequence>MGARSVALVTGASKGIGRACAEALAADGFDLCITGRSAGSLEAAAEELRRHDGRVVPVVADVTSVDDLNQLVTTVDDQLGRLDAIVINSGGPPKGLVQDLTDAEWQDGFEELLLGPLRYLRAFLDRLRDSAQPRFIVIGSSSVERPIERLSISNALRPALKGLVASLAVELGPAGITFNLVGPGRTDTERLRATDEATADRRGATLEEIRRSSAAAIPMGRIARPEEIGALVAFLASPEAGYITGQTILVDGGLTRGRPWA</sequence>
<dbReference type="AlphaFoldDB" id="A0A8J3ESW6"/>
<accession>A0A8J3ESW6</accession>
<dbReference type="PANTHER" id="PTHR42879:SF6">
    <property type="entry name" value="NADPH-DEPENDENT REDUCTASE BACG"/>
    <property type="match status" value="1"/>
</dbReference>
<keyword evidence="5" id="KW-1185">Reference proteome</keyword>
<dbReference type="InterPro" id="IPR002347">
    <property type="entry name" value="SDR_fam"/>
</dbReference>
<keyword evidence="2" id="KW-0560">Oxidoreductase</keyword>
<dbReference type="Gene3D" id="3.40.50.720">
    <property type="entry name" value="NAD(P)-binding Rossmann-like Domain"/>
    <property type="match status" value="1"/>
</dbReference>
<dbReference type="Pfam" id="PF13561">
    <property type="entry name" value="adh_short_C2"/>
    <property type="match status" value="1"/>
</dbReference>
<evidence type="ECO:0000256" key="1">
    <source>
        <dbReference type="ARBA" id="ARBA00006484"/>
    </source>
</evidence>
<evidence type="ECO:0000256" key="2">
    <source>
        <dbReference type="ARBA" id="ARBA00023002"/>
    </source>
</evidence>
<evidence type="ECO:0000313" key="4">
    <source>
        <dbReference type="EMBL" id="GGI02457.1"/>
    </source>
</evidence>
<dbReference type="CDD" id="cd05344">
    <property type="entry name" value="BKR_like_SDR_like"/>
    <property type="match status" value="1"/>
</dbReference>
<dbReference type="InterPro" id="IPR036291">
    <property type="entry name" value="NAD(P)-bd_dom_sf"/>
</dbReference>
<dbReference type="SMART" id="SM00822">
    <property type="entry name" value="PKS_KR"/>
    <property type="match status" value="1"/>
</dbReference>
<feature type="domain" description="Ketoreductase" evidence="3">
    <location>
        <begin position="5"/>
        <end position="176"/>
    </location>
</feature>
<reference evidence="4" key="2">
    <citation type="submission" date="2020-09" db="EMBL/GenBank/DDBJ databases">
        <authorList>
            <person name="Sun Q."/>
            <person name="Zhou Y."/>
        </authorList>
    </citation>
    <scope>NUCLEOTIDE SEQUENCE</scope>
    <source>
        <strain evidence="4">CGMCC 1.14988</strain>
    </source>
</reference>
<organism evidence="4 5">
    <name type="scientific">Egicoccus halophilus</name>
    <dbReference type="NCBI Taxonomy" id="1670830"/>
    <lineage>
        <taxon>Bacteria</taxon>
        <taxon>Bacillati</taxon>
        <taxon>Actinomycetota</taxon>
        <taxon>Nitriliruptoria</taxon>
        <taxon>Egicoccales</taxon>
        <taxon>Egicoccaceae</taxon>
        <taxon>Egicoccus</taxon>
    </lineage>
</organism>